<reference evidence="3 4" key="1">
    <citation type="journal article" date="2016" name="Nat. Commun.">
        <title>Thousands of microbial genomes shed light on interconnected biogeochemical processes in an aquifer system.</title>
        <authorList>
            <person name="Anantharaman K."/>
            <person name="Brown C.T."/>
            <person name="Hug L.A."/>
            <person name="Sharon I."/>
            <person name="Castelle C.J."/>
            <person name="Probst A.J."/>
            <person name="Thomas B.C."/>
            <person name="Singh A."/>
            <person name="Wilkins M.J."/>
            <person name="Karaoz U."/>
            <person name="Brodie E.L."/>
            <person name="Williams K.H."/>
            <person name="Hubbard S.S."/>
            <person name="Banfield J.F."/>
        </authorList>
    </citation>
    <scope>NUCLEOTIDE SEQUENCE [LARGE SCALE GENOMIC DNA]</scope>
</reference>
<dbReference type="Gene3D" id="3.40.50.720">
    <property type="entry name" value="NAD(P)-binding Rossmann-like Domain"/>
    <property type="match status" value="1"/>
</dbReference>
<sequence>MKKNKKKAEKKSSDELITITRCRVCGKQKFKDIISLGNLHMSDFIDSDKSHEGEGYPLDLIICDRKNGGCGLVQLRHGISPHAMYRNYWYMSGVNKTMVEELTDIAHIAERIARPQAGDIVLDIGSNDSTLLRAYEHPGVIRVGFEPAKNLMQAAQQGSHHVFNDFFSKGPYQKKYKNAKAKIITAIAMFYDLEDPNSFIRDVATILDPNGVFVIQMTDLPSMLMLNAFDNICHEHLEYYSLDVLKFLLKRHDLEVFDVESNDVNGGSLRAYIRHVGSRVGDERFGKDIRHLERVALEEMLGLQEYEIYEKFAADVKRLGDSLVSFIHNEKKKGKNIYVYGASTKGNTLLQYFNLTKDHISAAAERNPMKWGKKTIRTNIPIVSEEDARKGDPHYFLVLPWHFLKEFIEREHEFFASGGKFIVPLPEFKVIGREELGISPSVRAKSTAGVGKKNDGSKKK</sequence>
<dbReference type="InterPro" id="IPR013630">
    <property type="entry name" value="Methyltransf_Zn-bd_dom_put"/>
</dbReference>
<evidence type="ECO:0000259" key="1">
    <source>
        <dbReference type="Pfam" id="PF08421"/>
    </source>
</evidence>
<dbReference type="Pfam" id="PF13489">
    <property type="entry name" value="Methyltransf_23"/>
    <property type="match status" value="1"/>
</dbReference>
<dbReference type="Proteomes" id="UP000176221">
    <property type="component" value="Unassembled WGS sequence"/>
</dbReference>
<proteinExistence type="predicted"/>
<evidence type="ECO:0000259" key="2">
    <source>
        <dbReference type="Pfam" id="PF08484"/>
    </source>
</evidence>
<dbReference type="CDD" id="cd02440">
    <property type="entry name" value="AdoMet_MTases"/>
    <property type="match status" value="1"/>
</dbReference>
<dbReference type="Pfam" id="PF08484">
    <property type="entry name" value="Methyltransf_14"/>
    <property type="match status" value="1"/>
</dbReference>
<evidence type="ECO:0000313" key="3">
    <source>
        <dbReference type="EMBL" id="OHA32481.1"/>
    </source>
</evidence>
<evidence type="ECO:0000313" key="4">
    <source>
        <dbReference type="Proteomes" id="UP000176221"/>
    </source>
</evidence>
<evidence type="ECO:0008006" key="5">
    <source>
        <dbReference type="Google" id="ProtNLM"/>
    </source>
</evidence>
<dbReference type="InterPro" id="IPR038576">
    <property type="entry name" value="Methyltransf_Zn-bd_dom_put_sf"/>
</dbReference>
<dbReference type="Pfam" id="PF08421">
    <property type="entry name" value="Methyltransf_13"/>
    <property type="match status" value="1"/>
</dbReference>
<dbReference type="InterPro" id="IPR029063">
    <property type="entry name" value="SAM-dependent_MTases_sf"/>
</dbReference>
<organism evidence="3 4">
    <name type="scientific">Candidatus Taylorbacteria bacterium RIFCSPLOWO2_01_FULL_45_15b</name>
    <dbReference type="NCBI Taxonomy" id="1802319"/>
    <lineage>
        <taxon>Bacteria</taxon>
        <taxon>Candidatus Tayloriibacteriota</taxon>
    </lineage>
</organism>
<protein>
    <recommendedName>
        <fullName evidence="5">Methyltransferase</fullName>
    </recommendedName>
</protein>
<dbReference type="AlphaFoldDB" id="A0A1G2NB18"/>
<name>A0A1G2NB18_9BACT</name>
<dbReference type="Gene3D" id="3.40.50.150">
    <property type="entry name" value="Vaccinia Virus protein VP39"/>
    <property type="match status" value="1"/>
</dbReference>
<accession>A0A1G2NB18</accession>
<dbReference type="SUPFAM" id="SSF53335">
    <property type="entry name" value="S-adenosyl-L-methionine-dependent methyltransferases"/>
    <property type="match status" value="1"/>
</dbReference>
<dbReference type="InterPro" id="IPR013691">
    <property type="entry name" value="MeTrfase_14"/>
</dbReference>
<gene>
    <name evidence="3" type="ORF">A2928_04175</name>
</gene>
<dbReference type="STRING" id="1802319.A2928_04175"/>
<dbReference type="EMBL" id="MHRX01000045">
    <property type="protein sequence ID" value="OHA32481.1"/>
    <property type="molecule type" value="Genomic_DNA"/>
</dbReference>
<comment type="caution">
    <text evidence="3">The sequence shown here is derived from an EMBL/GenBank/DDBJ whole genome shotgun (WGS) entry which is preliminary data.</text>
</comment>
<feature type="domain" description="C-methyltransferase" evidence="2">
    <location>
        <begin position="264"/>
        <end position="426"/>
    </location>
</feature>
<dbReference type="Gene3D" id="6.20.50.110">
    <property type="entry name" value="Methyltransferase, zinc-binding domain"/>
    <property type="match status" value="1"/>
</dbReference>
<feature type="domain" description="Methyltransferase putative zinc binding" evidence="1">
    <location>
        <begin position="22"/>
        <end position="85"/>
    </location>
</feature>